<name>A0A450UGK5_9GAMM</name>
<gene>
    <name evidence="1" type="ORF">BECKLFY1418B_GA0070995_102719</name>
</gene>
<evidence type="ECO:0000313" key="1">
    <source>
        <dbReference type="EMBL" id="VFJ91655.1"/>
    </source>
</evidence>
<proteinExistence type="predicted"/>
<dbReference type="AlphaFoldDB" id="A0A450UGK5"/>
<dbReference type="EMBL" id="CAADFF010000027">
    <property type="protein sequence ID" value="VFJ91655.1"/>
    <property type="molecule type" value="Genomic_DNA"/>
</dbReference>
<protein>
    <recommendedName>
        <fullName evidence="2">Acetyltransferase (GNAT) domain-containing protein</fullName>
    </recommendedName>
</protein>
<dbReference type="Gene3D" id="3.40.630.30">
    <property type="match status" value="1"/>
</dbReference>
<reference evidence="1" key="1">
    <citation type="submission" date="2019-02" db="EMBL/GenBank/DDBJ databases">
        <authorList>
            <person name="Gruber-Vodicka R. H."/>
            <person name="Seah K. B. B."/>
        </authorList>
    </citation>
    <scope>NUCLEOTIDE SEQUENCE</scope>
    <source>
        <strain evidence="1">BECK_M7</strain>
    </source>
</reference>
<sequence length="47" mass="5051">MQSAARLVGSAGIFVDAKDDAAAAFYRQYGFSACEGDPFKLYLPMTV</sequence>
<organism evidence="1">
    <name type="scientific">Candidatus Kentrum sp. LFY</name>
    <dbReference type="NCBI Taxonomy" id="2126342"/>
    <lineage>
        <taxon>Bacteria</taxon>
        <taxon>Pseudomonadati</taxon>
        <taxon>Pseudomonadota</taxon>
        <taxon>Gammaproteobacteria</taxon>
        <taxon>Candidatus Kentrum</taxon>
    </lineage>
</organism>
<evidence type="ECO:0008006" key="2">
    <source>
        <dbReference type="Google" id="ProtNLM"/>
    </source>
</evidence>
<accession>A0A450UGK5</accession>